<dbReference type="PROSITE" id="PS50949">
    <property type="entry name" value="HTH_GNTR"/>
    <property type="match status" value="1"/>
</dbReference>
<gene>
    <name evidence="5" type="ORF">LZ11_00551</name>
</gene>
<dbReference type="Pfam" id="PF00392">
    <property type="entry name" value="GntR"/>
    <property type="match status" value="1"/>
</dbReference>
<dbReference type="InterPro" id="IPR050679">
    <property type="entry name" value="Bact_HTH_transcr_reg"/>
</dbReference>
<dbReference type="InterPro" id="IPR036390">
    <property type="entry name" value="WH_DNA-bd_sf"/>
</dbReference>
<dbReference type="InterPro" id="IPR011663">
    <property type="entry name" value="UTRA"/>
</dbReference>
<proteinExistence type="predicted"/>
<keyword evidence="2" id="KW-0238">DNA-binding</keyword>
<dbReference type="SUPFAM" id="SSF46785">
    <property type="entry name" value="Winged helix' DNA-binding domain"/>
    <property type="match status" value="1"/>
</dbReference>
<dbReference type="PANTHER" id="PTHR44846">
    <property type="entry name" value="MANNOSYL-D-GLYCERATE TRANSPORT/METABOLISM SYSTEM REPRESSOR MNGR-RELATED"/>
    <property type="match status" value="1"/>
</dbReference>
<keyword evidence="1" id="KW-0805">Transcription regulation</keyword>
<organism evidence="5 6">
    <name type="scientific">Thermosediminibacter litoriperuensis</name>
    <dbReference type="NCBI Taxonomy" id="291989"/>
    <lineage>
        <taxon>Bacteria</taxon>
        <taxon>Bacillati</taxon>
        <taxon>Bacillota</taxon>
        <taxon>Clostridia</taxon>
        <taxon>Thermosediminibacterales</taxon>
        <taxon>Thermosediminibacteraceae</taxon>
        <taxon>Thermosediminibacter</taxon>
    </lineage>
</organism>
<dbReference type="EMBL" id="VNHO01000005">
    <property type="protein sequence ID" value="TYP57561.1"/>
    <property type="molecule type" value="Genomic_DNA"/>
</dbReference>
<dbReference type="GO" id="GO:0045892">
    <property type="term" value="P:negative regulation of DNA-templated transcription"/>
    <property type="evidence" value="ECO:0007669"/>
    <property type="project" value="TreeGrafter"/>
</dbReference>
<dbReference type="InterPro" id="IPR036388">
    <property type="entry name" value="WH-like_DNA-bd_sf"/>
</dbReference>
<dbReference type="Gene3D" id="1.10.10.10">
    <property type="entry name" value="Winged helix-like DNA-binding domain superfamily/Winged helix DNA-binding domain"/>
    <property type="match status" value="1"/>
</dbReference>
<dbReference type="InterPro" id="IPR028978">
    <property type="entry name" value="Chorismate_lyase_/UTRA_dom_sf"/>
</dbReference>
<dbReference type="CDD" id="cd07377">
    <property type="entry name" value="WHTH_GntR"/>
    <property type="match status" value="1"/>
</dbReference>
<protein>
    <submittedName>
        <fullName evidence="5">Transcriptional regulator, GntR family</fullName>
    </submittedName>
</protein>
<dbReference type="InterPro" id="IPR000524">
    <property type="entry name" value="Tscrpt_reg_HTH_GntR"/>
</dbReference>
<dbReference type="AlphaFoldDB" id="A0A5S5AW38"/>
<evidence type="ECO:0000256" key="1">
    <source>
        <dbReference type="ARBA" id="ARBA00023015"/>
    </source>
</evidence>
<dbReference type="Gene3D" id="3.40.1410.10">
    <property type="entry name" value="Chorismate lyase-like"/>
    <property type="match status" value="1"/>
</dbReference>
<dbReference type="SMART" id="SM00866">
    <property type="entry name" value="UTRA"/>
    <property type="match status" value="1"/>
</dbReference>
<comment type="caution">
    <text evidence="5">The sequence shown here is derived from an EMBL/GenBank/DDBJ whole genome shotgun (WGS) entry which is preliminary data.</text>
</comment>
<feature type="domain" description="HTH gntR-type" evidence="4">
    <location>
        <begin position="11"/>
        <end position="79"/>
    </location>
</feature>
<dbReference type="SUPFAM" id="SSF64288">
    <property type="entry name" value="Chorismate lyase-like"/>
    <property type="match status" value="1"/>
</dbReference>
<evidence type="ECO:0000256" key="2">
    <source>
        <dbReference type="ARBA" id="ARBA00023125"/>
    </source>
</evidence>
<reference evidence="5 6" key="1">
    <citation type="submission" date="2019-07" db="EMBL/GenBank/DDBJ databases">
        <title>Genomic Encyclopedia of Type Strains, Phase I: the one thousand microbial genomes (KMG-I) project.</title>
        <authorList>
            <person name="Kyrpides N."/>
        </authorList>
    </citation>
    <scope>NUCLEOTIDE SEQUENCE [LARGE SCALE GENOMIC DNA]</scope>
    <source>
        <strain evidence="5 6">DSM 16647</strain>
    </source>
</reference>
<keyword evidence="6" id="KW-1185">Reference proteome</keyword>
<dbReference type="Pfam" id="PF07702">
    <property type="entry name" value="UTRA"/>
    <property type="match status" value="1"/>
</dbReference>
<dbReference type="PANTHER" id="PTHR44846:SF1">
    <property type="entry name" value="MANNOSYL-D-GLYCERATE TRANSPORT_METABOLISM SYSTEM REPRESSOR MNGR-RELATED"/>
    <property type="match status" value="1"/>
</dbReference>
<sequence>MMEYGGINMRLPIYLRIAEDIKEKINKGELKPGDAIYSENALCRAYKASRMTVRRGLALLANEGYIYSIPGKGNFVREPDNDTYTLYYNEMKNFINSVDKTKLLEVNIILPNYKLINSLQITRNRKVIVIRRLFFTGGEPVAYDVKYLPYCKGMPIVEKEIRYATFPEMVAKSTSLFAIKKELIIYTQMPDEETKKYLNIYNELPLMVVEQKLYNREGKPIGMGITYFRGDYCKLYAESYFSDSKICEKYKNEAET</sequence>
<dbReference type="SMART" id="SM00345">
    <property type="entry name" value="HTH_GNTR"/>
    <property type="match status" value="1"/>
</dbReference>
<keyword evidence="3" id="KW-0804">Transcription</keyword>
<dbReference type="GO" id="GO:0003700">
    <property type="term" value="F:DNA-binding transcription factor activity"/>
    <property type="evidence" value="ECO:0007669"/>
    <property type="project" value="InterPro"/>
</dbReference>
<dbReference type="GO" id="GO:0003677">
    <property type="term" value="F:DNA binding"/>
    <property type="evidence" value="ECO:0007669"/>
    <property type="project" value="UniProtKB-KW"/>
</dbReference>
<evidence type="ECO:0000313" key="5">
    <source>
        <dbReference type="EMBL" id="TYP57561.1"/>
    </source>
</evidence>
<evidence type="ECO:0000259" key="4">
    <source>
        <dbReference type="PROSITE" id="PS50949"/>
    </source>
</evidence>
<evidence type="ECO:0000256" key="3">
    <source>
        <dbReference type="ARBA" id="ARBA00023163"/>
    </source>
</evidence>
<dbReference type="Proteomes" id="UP000322294">
    <property type="component" value="Unassembled WGS sequence"/>
</dbReference>
<name>A0A5S5AW38_9FIRM</name>
<accession>A0A5S5AW38</accession>
<evidence type="ECO:0000313" key="6">
    <source>
        <dbReference type="Proteomes" id="UP000322294"/>
    </source>
</evidence>